<dbReference type="Proteomes" id="UP001209257">
    <property type="component" value="Unassembled WGS sequence"/>
</dbReference>
<dbReference type="RefSeq" id="WP_262996181.1">
    <property type="nucleotide sequence ID" value="NZ_JAOTJC010000013.1"/>
</dbReference>
<dbReference type="Pfam" id="PF00814">
    <property type="entry name" value="TsaD"/>
    <property type="match status" value="1"/>
</dbReference>
<proteinExistence type="inferred from homology"/>
<comment type="caution">
    <text evidence="5">The sequence shown here is derived from an EMBL/GenBank/DDBJ whole genome shotgun (WGS) entry which is preliminary data.</text>
</comment>
<dbReference type="SUPFAM" id="SSF53067">
    <property type="entry name" value="Actin-like ATPase domain"/>
    <property type="match status" value="2"/>
</dbReference>
<dbReference type="InterPro" id="IPR022496">
    <property type="entry name" value="T6A_TsaB"/>
</dbReference>
<dbReference type="GO" id="GO:0061711">
    <property type="term" value="F:tRNA N(6)-L-threonylcarbamoyladenine synthase activity"/>
    <property type="evidence" value="ECO:0007669"/>
    <property type="project" value="UniProtKB-EC"/>
</dbReference>
<dbReference type="Gene3D" id="3.30.420.40">
    <property type="match status" value="2"/>
</dbReference>
<dbReference type="EMBL" id="JAOTJC010000013">
    <property type="protein sequence ID" value="MCU7555981.1"/>
    <property type="molecule type" value="Genomic_DNA"/>
</dbReference>
<accession>A0ABT2VRQ8</accession>
<keyword evidence="5" id="KW-0808">Transferase</keyword>
<dbReference type="InterPro" id="IPR043129">
    <property type="entry name" value="ATPase_NBD"/>
</dbReference>
<dbReference type="PANTHER" id="PTHR11735:SF11">
    <property type="entry name" value="TRNA THREONYLCARBAMOYLADENOSINE BIOSYNTHESIS PROTEIN TSAB"/>
    <property type="match status" value="1"/>
</dbReference>
<dbReference type="InterPro" id="IPR000905">
    <property type="entry name" value="Gcp-like_dom"/>
</dbReference>
<gene>
    <name evidence="5" type="primary">tsaB</name>
    <name evidence="5" type="ORF">OCL06_15430</name>
</gene>
<evidence type="ECO:0000313" key="5">
    <source>
        <dbReference type="EMBL" id="MCU7555981.1"/>
    </source>
</evidence>
<name>A0ABT2VRQ8_9ALTE</name>
<sequence length="229" mass="24367">MSRILAIDTATEACSVAVKDGNKVYSQFEVCPQQHSQKLLPMVDAVLSEAGLTLTDIDCLAYGRGPGSFTGVRIATGMIQGLAFGSERPVAGVSTLAAMAQQAMQESGKTTAYVAIDARMGEVYFAAFTLNDGLAESLTDEQVCAPEAAATQLEQPNAVLAGTGWDAYAVLNEYKEQHAAEVVVLYPNAEAMLPLAERLYQQGGAVTAGNVEPVYLRDKVTWKKLPGRE</sequence>
<evidence type="ECO:0000259" key="4">
    <source>
        <dbReference type="Pfam" id="PF00814"/>
    </source>
</evidence>
<organism evidence="5 6">
    <name type="scientific">Alteromonas salexigens</name>
    <dbReference type="NCBI Taxonomy" id="2982530"/>
    <lineage>
        <taxon>Bacteria</taxon>
        <taxon>Pseudomonadati</taxon>
        <taxon>Pseudomonadota</taxon>
        <taxon>Gammaproteobacteria</taxon>
        <taxon>Alteromonadales</taxon>
        <taxon>Alteromonadaceae</taxon>
        <taxon>Alteromonas/Salinimonas group</taxon>
        <taxon>Alteromonas</taxon>
    </lineage>
</organism>
<protein>
    <recommendedName>
        <fullName evidence="2">tRNA threonylcarbamoyladenosine biosynthesis protein TsaB</fullName>
    </recommendedName>
    <alternativeName>
        <fullName evidence="3">t(6)A37 threonylcarbamoyladenosine biosynthesis protein TsaB</fullName>
    </alternativeName>
</protein>
<evidence type="ECO:0000256" key="1">
    <source>
        <dbReference type="ARBA" id="ARBA00010493"/>
    </source>
</evidence>
<comment type="similarity">
    <text evidence="1">Belongs to the KAE1 / TsaD family. TsaB subfamily.</text>
</comment>
<evidence type="ECO:0000256" key="3">
    <source>
        <dbReference type="ARBA" id="ARBA00032446"/>
    </source>
</evidence>
<keyword evidence="6" id="KW-1185">Reference proteome</keyword>
<dbReference type="CDD" id="cd24032">
    <property type="entry name" value="ASKHA_NBD_TsaB"/>
    <property type="match status" value="1"/>
</dbReference>
<evidence type="ECO:0000256" key="2">
    <source>
        <dbReference type="ARBA" id="ARBA00019012"/>
    </source>
</evidence>
<feature type="domain" description="Gcp-like" evidence="4">
    <location>
        <begin position="29"/>
        <end position="204"/>
    </location>
</feature>
<dbReference type="PANTHER" id="PTHR11735">
    <property type="entry name" value="TRNA N6-ADENOSINE THREONYLCARBAMOYLTRANSFERASE"/>
    <property type="match status" value="1"/>
</dbReference>
<dbReference type="NCBIfam" id="TIGR03725">
    <property type="entry name" value="T6A_YeaZ"/>
    <property type="match status" value="1"/>
</dbReference>
<evidence type="ECO:0000313" key="6">
    <source>
        <dbReference type="Proteomes" id="UP001209257"/>
    </source>
</evidence>
<reference evidence="6" key="1">
    <citation type="submission" date="2023-07" db="EMBL/GenBank/DDBJ databases">
        <title>Study on multiphase classification of strain Alteromonas salexigens isolated from the Yellow Sea.</title>
        <authorList>
            <person name="Sun L."/>
        </authorList>
    </citation>
    <scope>NUCLEOTIDE SEQUENCE [LARGE SCALE GENOMIC DNA]</scope>
    <source>
        <strain evidence="6">ASW11-19</strain>
    </source>
</reference>
<keyword evidence="5" id="KW-0012">Acyltransferase</keyword>